<protein>
    <submittedName>
        <fullName evidence="1">Uncharacterized protein</fullName>
    </submittedName>
</protein>
<reference evidence="1 2" key="1">
    <citation type="submission" date="2023-08" db="EMBL/GenBank/DDBJ databases">
        <title>Black Yeasts Isolated from many extreme environments.</title>
        <authorList>
            <person name="Coleine C."/>
            <person name="Stajich J.E."/>
            <person name="Selbmann L."/>
        </authorList>
    </citation>
    <scope>NUCLEOTIDE SEQUENCE [LARGE SCALE GENOMIC DNA]</scope>
    <source>
        <strain evidence="1 2">CCFEE 5885</strain>
    </source>
</reference>
<proteinExistence type="predicted"/>
<sequence length="218" mass="22750">MNIAETCIAWNSFVADGTDTTNSSSEVGFGSGSGNVTSSYANVTLIDSSDGSALQICTNGDVYKVAPGLSAADCSPNWLAYTSLLSTTDSFSSNANPSSVVADTGRRLPVLFPEVMAKTNVSRLRLVQSNAIPSKAEYVAFDSFALGRLAVDRLGKQYTAVQCSSLNSTADAGRNEVFLVSDASKGLAVLNADEVVYSISNGYMQNCVAMSLSMAVVT</sequence>
<evidence type="ECO:0000313" key="1">
    <source>
        <dbReference type="EMBL" id="KAK5077458.1"/>
    </source>
</evidence>
<gene>
    <name evidence="1" type="ORF">LTR24_009618</name>
</gene>
<organism evidence="1 2">
    <name type="scientific">Lithohypha guttulata</name>
    <dbReference type="NCBI Taxonomy" id="1690604"/>
    <lineage>
        <taxon>Eukaryota</taxon>
        <taxon>Fungi</taxon>
        <taxon>Dikarya</taxon>
        <taxon>Ascomycota</taxon>
        <taxon>Pezizomycotina</taxon>
        <taxon>Eurotiomycetes</taxon>
        <taxon>Chaetothyriomycetidae</taxon>
        <taxon>Chaetothyriales</taxon>
        <taxon>Trichomeriaceae</taxon>
        <taxon>Lithohypha</taxon>
    </lineage>
</organism>
<evidence type="ECO:0000313" key="2">
    <source>
        <dbReference type="Proteomes" id="UP001345013"/>
    </source>
</evidence>
<dbReference type="Proteomes" id="UP001345013">
    <property type="component" value="Unassembled WGS sequence"/>
</dbReference>
<dbReference type="EMBL" id="JAVRRG010000221">
    <property type="protein sequence ID" value="KAK5077458.1"/>
    <property type="molecule type" value="Genomic_DNA"/>
</dbReference>
<comment type="caution">
    <text evidence="1">The sequence shown here is derived from an EMBL/GenBank/DDBJ whole genome shotgun (WGS) entry which is preliminary data.</text>
</comment>
<name>A0ABR0JWI2_9EURO</name>
<keyword evidence="2" id="KW-1185">Reference proteome</keyword>
<accession>A0ABR0JWI2</accession>